<gene>
    <name evidence="1" type="ORF">EZS27_033521</name>
</gene>
<dbReference type="AlphaFoldDB" id="A0A5J4Q3N7"/>
<organism evidence="1">
    <name type="scientific">termite gut metagenome</name>
    <dbReference type="NCBI Taxonomy" id="433724"/>
    <lineage>
        <taxon>unclassified sequences</taxon>
        <taxon>metagenomes</taxon>
        <taxon>organismal metagenomes</taxon>
    </lineage>
</organism>
<comment type="caution">
    <text evidence="1">The sequence shown here is derived from an EMBL/GenBank/DDBJ whole genome shotgun (WGS) entry which is preliminary data.</text>
</comment>
<keyword evidence="1" id="KW-0675">Receptor</keyword>
<dbReference type="InterPro" id="IPR018247">
    <property type="entry name" value="EF_Hand_1_Ca_BS"/>
</dbReference>
<proteinExistence type="predicted"/>
<feature type="non-terminal residue" evidence="1">
    <location>
        <position position="1"/>
    </location>
</feature>
<dbReference type="EMBL" id="SNRY01004994">
    <property type="protein sequence ID" value="KAA6316122.1"/>
    <property type="molecule type" value="Genomic_DNA"/>
</dbReference>
<accession>A0A5J4Q3N7</accession>
<evidence type="ECO:0000313" key="1">
    <source>
        <dbReference type="EMBL" id="KAA6316122.1"/>
    </source>
</evidence>
<sequence>GYPVWYFRGVKTEGVDPTTGALKASDFSGDGVINSSDFTYIGSAIPDILYGATINLEYKNFDFTLFLQGQGGNDIMMAINRNDRKTFNKLAVFFEDRWQKPGDNAKYPSSAEQVNNTDLFRSDMVIMDGSYMKIKQIQLGYNLPKSLMRTLGITGLRVYGSLDDFFTFASYPGMDPETSATDVNGIGVDRGFFPTSRKLMFGLSLKF</sequence>
<name>A0A5J4Q3N7_9ZZZZ</name>
<protein>
    <submittedName>
        <fullName evidence="1">TonB-dependent receptor SusC</fullName>
    </submittedName>
</protein>
<reference evidence="1" key="1">
    <citation type="submission" date="2019-03" db="EMBL/GenBank/DDBJ databases">
        <title>Single cell metagenomics reveals metabolic interactions within the superorganism composed of flagellate Streblomastix strix and complex community of Bacteroidetes bacteria on its surface.</title>
        <authorList>
            <person name="Treitli S.C."/>
            <person name="Kolisko M."/>
            <person name="Husnik F."/>
            <person name="Keeling P."/>
            <person name="Hampl V."/>
        </authorList>
    </citation>
    <scope>NUCLEOTIDE SEQUENCE</scope>
    <source>
        <strain evidence="1">STM</strain>
    </source>
</reference>
<dbReference type="PROSITE" id="PS00018">
    <property type="entry name" value="EF_HAND_1"/>
    <property type="match status" value="1"/>
</dbReference>